<organism evidence="1 2">
    <name type="scientific">Racocetra persica</name>
    <dbReference type="NCBI Taxonomy" id="160502"/>
    <lineage>
        <taxon>Eukaryota</taxon>
        <taxon>Fungi</taxon>
        <taxon>Fungi incertae sedis</taxon>
        <taxon>Mucoromycota</taxon>
        <taxon>Glomeromycotina</taxon>
        <taxon>Glomeromycetes</taxon>
        <taxon>Diversisporales</taxon>
        <taxon>Gigasporaceae</taxon>
        <taxon>Racocetra</taxon>
    </lineage>
</organism>
<reference evidence="1" key="1">
    <citation type="submission" date="2021-06" db="EMBL/GenBank/DDBJ databases">
        <authorList>
            <person name="Kallberg Y."/>
            <person name="Tangrot J."/>
            <person name="Rosling A."/>
        </authorList>
    </citation>
    <scope>NUCLEOTIDE SEQUENCE</scope>
    <source>
        <strain evidence="1">MA461A</strain>
    </source>
</reference>
<dbReference type="Proteomes" id="UP000789920">
    <property type="component" value="Unassembled WGS sequence"/>
</dbReference>
<comment type="caution">
    <text evidence="1">The sequence shown here is derived from an EMBL/GenBank/DDBJ whole genome shotgun (WGS) entry which is preliminary data.</text>
</comment>
<protein>
    <submittedName>
        <fullName evidence="1">19789_t:CDS:1</fullName>
    </submittedName>
</protein>
<accession>A0ACA9L3S6</accession>
<dbReference type="EMBL" id="CAJVQC010002313">
    <property type="protein sequence ID" value="CAG8509358.1"/>
    <property type="molecule type" value="Genomic_DNA"/>
</dbReference>
<evidence type="ECO:0000313" key="2">
    <source>
        <dbReference type="Proteomes" id="UP000789920"/>
    </source>
</evidence>
<keyword evidence="2" id="KW-1185">Reference proteome</keyword>
<gene>
    <name evidence="1" type="ORF">RPERSI_LOCUS2188</name>
</gene>
<proteinExistence type="predicted"/>
<evidence type="ECO:0000313" key="1">
    <source>
        <dbReference type="EMBL" id="CAG8509358.1"/>
    </source>
</evidence>
<name>A0ACA9L3S6_9GLOM</name>
<sequence>MFMIVVKQMMFVTNDNEDIRVCDNGSCEEDIGVCNNGSCKDKIEEYDFLDILE</sequence>